<dbReference type="Proteomes" id="UP001470230">
    <property type="component" value="Unassembled WGS sequence"/>
</dbReference>
<accession>A0ABR2K987</accession>
<keyword evidence="2" id="KW-1185">Reference proteome</keyword>
<gene>
    <name evidence="1" type="ORF">M9Y10_038745</name>
</gene>
<comment type="caution">
    <text evidence="1">The sequence shown here is derived from an EMBL/GenBank/DDBJ whole genome shotgun (WGS) entry which is preliminary data.</text>
</comment>
<evidence type="ECO:0000313" key="1">
    <source>
        <dbReference type="EMBL" id="KAK8887692.1"/>
    </source>
</evidence>
<dbReference type="EMBL" id="JAPFFF010000006">
    <property type="protein sequence ID" value="KAK8887692.1"/>
    <property type="molecule type" value="Genomic_DNA"/>
</dbReference>
<reference evidence="1 2" key="1">
    <citation type="submission" date="2024-04" db="EMBL/GenBank/DDBJ databases">
        <title>Tritrichomonas musculus Genome.</title>
        <authorList>
            <person name="Alves-Ferreira E."/>
            <person name="Grigg M."/>
            <person name="Lorenzi H."/>
            <person name="Galac M."/>
        </authorList>
    </citation>
    <scope>NUCLEOTIDE SEQUENCE [LARGE SCALE GENOMIC DNA]</scope>
    <source>
        <strain evidence="1 2">EAF2021</strain>
    </source>
</reference>
<sequence>MEESDIDLVDLLTGSDNTSQNTNEFINKGSPVKIKPIFTKSPLPDELLFEGYENFLHFLPCFGYYDETFCNNVLSKNYQKSLTIIEKQISICNEAIEKHTQELHEIENKNLVPEKAKLNYLNSKFWRESVILYWTEIKYRKKLNEKRIKAYQHNLYILKRLISIIQELRVHIRYIAILYSSIESITKNLTKGFESKLRIRIRAASLALSDKQFYLGLLPQPFLDFEKAKSQIVYIIKSSQKYVDPTTHYLCESNLNAMFEDFMKSDFSPLKSLESKYDIEKQFDQIINSSMKAVRAFSELKDSSYNEIIGLLVSRFWFSRTLICKYDMMRENNLFRSKLNEMRSQYVKNLSPPKSCFKLFNFKLTSIEFFERNSYLSQSIDSFDSCIFLLTPEDIMKEIHLIHLSFAGYVATQLKTNINDSIVNEGVQFLWKLLFIVSSIPNVDSVIRFTHRFMDFICYPKILFESFKFPLQVCKSLQ</sequence>
<name>A0ABR2K987_9EUKA</name>
<protein>
    <recommendedName>
        <fullName evidence="3">VPS9 domain-containing protein</fullName>
    </recommendedName>
</protein>
<organism evidence="1 2">
    <name type="scientific">Tritrichomonas musculus</name>
    <dbReference type="NCBI Taxonomy" id="1915356"/>
    <lineage>
        <taxon>Eukaryota</taxon>
        <taxon>Metamonada</taxon>
        <taxon>Parabasalia</taxon>
        <taxon>Tritrichomonadida</taxon>
        <taxon>Tritrichomonadidae</taxon>
        <taxon>Tritrichomonas</taxon>
    </lineage>
</organism>
<proteinExistence type="predicted"/>
<evidence type="ECO:0008006" key="3">
    <source>
        <dbReference type="Google" id="ProtNLM"/>
    </source>
</evidence>
<evidence type="ECO:0000313" key="2">
    <source>
        <dbReference type="Proteomes" id="UP001470230"/>
    </source>
</evidence>